<name>A0A6P2YH86_9BURK</name>
<gene>
    <name evidence="2" type="ORF">BCO71171_03042</name>
</gene>
<proteinExistence type="predicted"/>
<dbReference type="EMBL" id="CABVQT010000007">
    <property type="protein sequence ID" value="VWD18749.1"/>
    <property type="molecule type" value="Genomic_DNA"/>
</dbReference>
<accession>A0A6P2YH86</accession>
<dbReference type="AlphaFoldDB" id="A0A6P2YH86"/>
<feature type="domain" description="DUF3658" evidence="1">
    <location>
        <begin position="139"/>
        <end position="235"/>
    </location>
</feature>
<evidence type="ECO:0000259" key="1">
    <source>
        <dbReference type="Pfam" id="PF12395"/>
    </source>
</evidence>
<evidence type="ECO:0000313" key="2">
    <source>
        <dbReference type="EMBL" id="VWD18749.1"/>
    </source>
</evidence>
<sequence>MNHETDRQPAIHITFSEYSLDTVSSAISSGELSGSCILVAGNWHLGPLKERNDPALAEWFSEHFGYVPDNVTIGDTSTAVKNQERACAWVNPTSSEEYANFLHWASICKLRNISLIRFSAQDIHPIGMARLAVTAPQADPNEIELYAREWANLVEENADFRLLNPSGKLRSFSASHFDKYITGATSNNWTSSPEVVLHIMETLGSEHQDFPGDIFLYHRIEKFVTSGIVEKQTDSDVTQTKIRSTSR</sequence>
<protein>
    <recommendedName>
        <fullName evidence="1">DUF3658 domain-containing protein</fullName>
    </recommendedName>
</protein>
<evidence type="ECO:0000313" key="3">
    <source>
        <dbReference type="Proteomes" id="UP000494182"/>
    </source>
</evidence>
<dbReference type="Proteomes" id="UP000494182">
    <property type="component" value="Unassembled WGS sequence"/>
</dbReference>
<dbReference type="InterPro" id="IPR022123">
    <property type="entry name" value="DUF3658"/>
</dbReference>
<dbReference type="Pfam" id="PF12395">
    <property type="entry name" value="DUF3658"/>
    <property type="match status" value="1"/>
</dbReference>
<organism evidence="2 3">
    <name type="scientific">Burkholderia contaminans</name>
    <dbReference type="NCBI Taxonomy" id="488447"/>
    <lineage>
        <taxon>Bacteria</taxon>
        <taxon>Pseudomonadati</taxon>
        <taxon>Pseudomonadota</taxon>
        <taxon>Betaproteobacteria</taxon>
        <taxon>Burkholderiales</taxon>
        <taxon>Burkholderiaceae</taxon>
        <taxon>Burkholderia</taxon>
        <taxon>Burkholderia cepacia complex</taxon>
    </lineage>
</organism>
<reference evidence="2 3" key="1">
    <citation type="submission" date="2019-09" db="EMBL/GenBank/DDBJ databases">
        <authorList>
            <person name="Depoorter E."/>
        </authorList>
    </citation>
    <scope>NUCLEOTIDE SEQUENCE [LARGE SCALE GENOMIC DNA]</scope>
    <source>
        <strain evidence="2">R-71171</strain>
    </source>
</reference>